<evidence type="ECO:0000313" key="12">
    <source>
        <dbReference type="EMBL" id="MRU14558.1"/>
    </source>
</evidence>
<evidence type="ECO:0000256" key="1">
    <source>
        <dbReference type="ARBA" id="ARBA00001946"/>
    </source>
</evidence>
<dbReference type="SUPFAM" id="SSF143631">
    <property type="entry name" value="ApbE-like"/>
    <property type="match status" value="1"/>
</dbReference>
<evidence type="ECO:0000256" key="10">
    <source>
        <dbReference type="ARBA" id="ARBA00048540"/>
    </source>
</evidence>
<dbReference type="RefSeq" id="WP_154149105.1">
    <property type="nucleotide sequence ID" value="NZ_SZWE01000001.1"/>
</dbReference>
<keyword evidence="8" id="KW-0460">Magnesium</keyword>
<dbReference type="AlphaFoldDB" id="A0A844D085"/>
<keyword evidence="13" id="KW-1185">Reference proteome</keyword>
<evidence type="ECO:0000256" key="6">
    <source>
        <dbReference type="ARBA" id="ARBA00022723"/>
    </source>
</evidence>
<keyword evidence="11" id="KW-0732">Signal</keyword>
<proteinExistence type="predicted"/>
<dbReference type="GO" id="GO:0046872">
    <property type="term" value="F:metal ion binding"/>
    <property type="evidence" value="ECO:0007669"/>
    <property type="project" value="UniProtKB-KW"/>
</dbReference>
<dbReference type="OrthoDB" id="9778595at2"/>
<dbReference type="InterPro" id="IPR024932">
    <property type="entry name" value="ApbE"/>
</dbReference>
<dbReference type="Pfam" id="PF02424">
    <property type="entry name" value="ApbE"/>
    <property type="match status" value="1"/>
</dbReference>
<comment type="cofactor">
    <cofactor evidence="1">
        <name>Mg(2+)</name>
        <dbReference type="ChEBI" id="CHEBI:18420"/>
    </cofactor>
</comment>
<dbReference type="PANTHER" id="PTHR30040:SF2">
    <property type="entry name" value="FAD:PROTEIN FMN TRANSFERASE"/>
    <property type="match status" value="1"/>
</dbReference>
<dbReference type="PANTHER" id="PTHR30040">
    <property type="entry name" value="THIAMINE BIOSYNTHESIS LIPOPROTEIN APBE"/>
    <property type="match status" value="1"/>
</dbReference>
<evidence type="ECO:0000256" key="4">
    <source>
        <dbReference type="ARBA" id="ARBA00022630"/>
    </source>
</evidence>
<evidence type="ECO:0000256" key="5">
    <source>
        <dbReference type="ARBA" id="ARBA00022679"/>
    </source>
</evidence>
<evidence type="ECO:0000313" key="13">
    <source>
        <dbReference type="Proteomes" id="UP000564704"/>
    </source>
</evidence>
<dbReference type="Proteomes" id="UP000564704">
    <property type="component" value="Unassembled WGS sequence"/>
</dbReference>
<dbReference type="EC" id="2.7.1.180" evidence="2"/>
<keyword evidence="4" id="KW-0285">Flavoprotein</keyword>
<keyword evidence="5 12" id="KW-0808">Transferase</keyword>
<sequence>MITRRRFLAISAAALALPARAEPVHWQGRAMGAEVSLTLEAPKAQAQTALQEVKQILRKTEALFSLYEPSSRLSQLNATGRLDRPEARFTELLKLCDQAHRLTNGRFDPTVQPLWQALAQGKTPDPTRRLIGWDRVTIGPQAITLAPGQALTLNGIAQGYATDLVSAALKHAGLTRVLVNIGEYHGTGHDWQVGVADPTHGLVATRTLNDRALATSSPGAMRLGPDQPHILDPHGALPKWSTVTVEADTAAMADALSTAFCHTSHKDIQRILKAAPGHSKALCVAPSGTLHHFST</sequence>
<reference evidence="12 13" key="1">
    <citation type="submission" date="2019-05" db="EMBL/GenBank/DDBJ databases">
        <title>Roseovarius bejariae sp. nov., a moderately halophylic bacterium isolated from a saline soil in Rambla Salada (Murcia).</title>
        <authorList>
            <person name="Castro D.J."/>
            <person name="Gomez-Altuve A."/>
            <person name="Reina J.C."/>
            <person name="Rodriguez M."/>
            <person name="Sampedro I."/>
            <person name="Llamas I."/>
            <person name="Martinez-Checa F."/>
        </authorList>
    </citation>
    <scope>NUCLEOTIDE SEQUENCE [LARGE SCALE GENOMIC DNA]</scope>
    <source>
        <strain evidence="12 13">A21</strain>
    </source>
</reference>
<evidence type="ECO:0000256" key="9">
    <source>
        <dbReference type="ARBA" id="ARBA00031306"/>
    </source>
</evidence>
<dbReference type="Gene3D" id="3.10.520.10">
    <property type="entry name" value="ApbE-like domains"/>
    <property type="match status" value="1"/>
</dbReference>
<evidence type="ECO:0000256" key="11">
    <source>
        <dbReference type="SAM" id="SignalP"/>
    </source>
</evidence>
<protein>
    <recommendedName>
        <fullName evidence="3">FAD:protein FMN transferase</fullName>
        <ecNumber evidence="2">2.7.1.180</ecNumber>
    </recommendedName>
    <alternativeName>
        <fullName evidence="9">Flavin transferase</fullName>
    </alternativeName>
</protein>
<comment type="caution">
    <text evidence="12">The sequence shown here is derived from an EMBL/GenBank/DDBJ whole genome shotgun (WGS) entry which is preliminary data.</text>
</comment>
<accession>A0A844D085</accession>
<keyword evidence="7" id="KW-0274">FAD</keyword>
<organism evidence="12 13">
    <name type="scientific">Roseovarius bejariae</name>
    <dbReference type="NCBI Taxonomy" id="2576383"/>
    <lineage>
        <taxon>Bacteria</taxon>
        <taxon>Pseudomonadati</taxon>
        <taxon>Pseudomonadota</taxon>
        <taxon>Alphaproteobacteria</taxon>
        <taxon>Rhodobacterales</taxon>
        <taxon>Roseobacteraceae</taxon>
        <taxon>Roseovarius</taxon>
    </lineage>
</organism>
<feature type="chain" id="PRO_5039921418" description="FAD:protein FMN transferase" evidence="11">
    <location>
        <begin position="22"/>
        <end position="295"/>
    </location>
</feature>
<evidence type="ECO:0000256" key="8">
    <source>
        <dbReference type="ARBA" id="ARBA00022842"/>
    </source>
</evidence>
<name>A0A844D085_9RHOB</name>
<evidence type="ECO:0000256" key="2">
    <source>
        <dbReference type="ARBA" id="ARBA00011955"/>
    </source>
</evidence>
<dbReference type="GO" id="GO:0016740">
    <property type="term" value="F:transferase activity"/>
    <property type="evidence" value="ECO:0007669"/>
    <property type="project" value="UniProtKB-KW"/>
</dbReference>
<gene>
    <name evidence="12" type="ORF">FDP25_03845</name>
</gene>
<feature type="signal peptide" evidence="11">
    <location>
        <begin position="1"/>
        <end position="21"/>
    </location>
</feature>
<dbReference type="EMBL" id="SZWE01000001">
    <property type="protein sequence ID" value="MRU14558.1"/>
    <property type="molecule type" value="Genomic_DNA"/>
</dbReference>
<keyword evidence="6" id="KW-0479">Metal-binding</keyword>
<evidence type="ECO:0000256" key="7">
    <source>
        <dbReference type="ARBA" id="ARBA00022827"/>
    </source>
</evidence>
<dbReference type="InterPro" id="IPR003374">
    <property type="entry name" value="ApbE-like_sf"/>
</dbReference>
<evidence type="ECO:0000256" key="3">
    <source>
        <dbReference type="ARBA" id="ARBA00016337"/>
    </source>
</evidence>
<comment type="catalytic activity">
    <reaction evidence="10">
        <text>L-threonyl-[protein] + FAD = FMN-L-threonyl-[protein] + AMP + H(+)</text>
        <dbReference type="Rhea" id="RHEA:36847"/>
        <dbReference type="Rhea" id="RHEA-COMP:11060"/>
        <dbReference type="Rhea" id="RHEA-COMP:11061"/>
        <dbReference type="ChEBI" id="CHEBI:15378"/>
        <dbReference type="ChEBI" id="CHEBI:30013"/>
        <dbReference type="ChEBI" id="CHEBI:57692"/>
        <dbReference type="ChEBI" id="CHEBI:74257"/>
        <dbReference type="ChEBI" id="CHEBI:456215"/>
        <dbReference type="EC" id="2.7.1.180"/>
    </reaction>
</comment>